<reference evidence="13 14" key="1">
    <citation type="submission" date="2019-09" db="EMBL/GenBank/DDBJ databases">
        <title>A chromosome-level genome assembly of the Chinese tupelo Nyssa sinensis.</title>
        <authorList>
            <person name="Yang X."/>
            <person name="Kang M."/>
            <person name="Yang Y."/>
            <person name="Xiong H."/>
            <person name="Wang M."/>
            <person name="Zhang Z."/>
            <person name="Wang Z."/>
            <person name="Wu H."/>
            <person name="Ma T."/>
            <person name="Liu J."/>
            <person name="Xi Z."/>
        </authorList>
    </citation>
    <scope>NUCLEOTIDE SEQUENCE [LARGE SCALE GENOMIC DNA]</scope>
    <source>
        <strain evidence="13">J267</strain>
        <tissue evidence="13">Leaf</tissue>
    </source>
</reference>
<dbReference type="InterPro" id="IPR000232">
    <property type="entry name" value="HSF_DNA-bd"/>
</dbReference>
<evidence type="ECO:0000256" key="11">
    <source>
        <dbReference type="SAM" id="MobiDB-lite"/>
    </source>
</evidence>
<keyword evidence="10" id="KW-0175">Coiled coil</keyword>
<evidence type="ECO:0000256" key="2">
    <source>
        <dbReference type="ARBA" id="ARBA00011233"/>
    </source>
</evidence>
<evidence type="ECO:0000256" key="10">
    <source>
        <dbReference type="SAM" id="Coils"/>
    </source>
</evidence>
<dbReference type="Gene3D" id="1.10.10.10">
    <property type="entry name" value="Winged helix-like DNA-binding domain superfamily/Winged helix DNA-binding domain"/>
    <property type="match status" value="1"/>
</dbReference>
<keyword evidence="7" id="KW-0804">Transcription</keyword>
<feature type="region of interest" description="Disordered" evidence="11">
    <location>
        <begin position="45"/>
        <end position="66"/>
    </location>
</feature>
<feature type="coiled-coil region" evidence="10">
    <location>
        <begin position="197"/>
        <end position="238"/>
    </location>
</feature>
<dbReference type="GO" id="GO:0034605">
    <property type="term" value="P:cellular response to heat"/>
    <property type="evidence" value="ECO:0007669"/>
    <property type="project" value="TreeGrafter"/>
</dbReference>
<feature type="region of interest" description="Disordered" evidence="11">
    <location>
        <begin position="1"/>
        <end position="21"/>
    </location>
</feature>
<evidence type="ECO:0000259" key="12">
    <source>
        <dbReference type="PROSITE" id="PS00434"/>
    </source>
</evidence>
<dbReference type="EMBL" id="CM018040">
    <property type="protein sequence ID" value="KAA8534824.1"/>
    <property type="molecule type" value="Genomic_DNA"/>
</dbReference>
<keyword evidence="5" id="KW-0346">Stress response</keyword>
<comment type="subunit">
    <text evidence="2">Homotrimer.</text>
</comment>
<dbReference type="SUPFAM" id="SSF46785">
    <property type="entry name" value="Winged helix' DNA-binding domain"/>
    <property type="match status" value="1"/>
</dbReference>
<gene>
    <name evidence="13" type="ORF">F0562_029734</name>
</gene>
<dbReference type="Pfam" id="PF00447">
    <property type="entry name" value="HSF_DNA-bind"/>
    <property type="match status" value="1"/>
</dbReference>
<feature type="compositionally biased region" description="Acidic residues" evidence="11">
    <location>
        <begin position="1"/>
        <end position="12"/>
    </location>
</feature>
<keyword evidence="8" id="KW-0539">Nucleus</keyword>
<evidence type="ECO:0000256" key="9">
    <source>
        <dbReference type="RuleBase" id="RU004020"/>
    </source>
</evidence>
<dbReference type="Proteomes" id="UP000325577">
    <property type="component" value="Linkage Group LG17"/>
</dbReference>
<evidence type="ECO:0000256" key="6">
    <source>
        <dbReference type="ARBA" id="ARBA00023125"/>
    </source>
</evidence>
<protein>
    <recommendedName>
        <fullName evidence="12">HSF-type DNA-binding domain-containing protein</fullName>
    </recommendedName>
</protein>
<keyword evidence="6" id="KW-0238">DNA-binding</keyword>
<evidence type="ECO:0000256" key="7">
    <source>
        <dbReference type="ARBA" id="ARBA00023163"/>
    </source>
</evidence>
<evidence type="ECO:0000256" key="4">
    <source>
        <dbReference type="ARBA" id="ARBA00023015"/>
    </source>
</evidence>
<keyword evidence="4" id="KW-0805">Transcription regulation</keyword>
<evidence type="ECO:0000256" key="1">
    <source>
        <dbReference type="ARBA" id="ARBA00004123"/>
    </source>
</evidence>
<evidence type="ECO:0000313" key="14">
    <source>
        <dbReference type="Proteomes" id="UP000325577"/>
    </source>
</evidence>
<feature type="region of interest" description="Disordered" evidence="11">
    <location>
        <begin position="324"/>
        <end position="346"/>
    </location>
</feature>
<keyword evidence="3" id="KW-0597">Phosphoprotein</keyword>
<name>A0A5J5AWS9_9ASTE</name>
<dbReference type="OrthoDB" id="60033at2759"/>
<dbReference type="PROSITE" id="PS00434">
    <property type="entry name" value="HSF_DOMAIN"/>
    <property type="match status" value="1"/>
</dbReference>
<accession>A0A5J5AWS9</accession>
<comment type="similarity">
    <text evidence="9">Belongs to the HSF family.</text>
</comment>
<dbReference type="PANTHER" id="PTHR10015:SF322">
    <property type="entry name" value="HEAT STRESS TRANSCRIPTION FACTOR A-7A"/>
    <property type="match status" value="1"/>
</dbReference>
<dbReference type="PRINTS" id="PR00056">
    <property type="entry name" value="HSFDOMAIN"/>
</dbReference>
<dbReference type="AlphaFoldDB" id="A0A5J5AWS9"/>
<feature type="domain" description="HSF-type DNA-binding" evidence="12">
    <location>
        <begin position="118"/>
        <end position="142"/>
    </location>
</feature>
<comment type="subcellular location">
    <subcellularLocation>
        <location evidence="1">Nucleus</location>
    </subcellularLocation>
</comment>
<evidence type="ECO:0000256" key="3">
    <source>
        <dbReference type="ARBA" id="ARBA00022553"/>
    </source>
</evidence>
<dbReference type="PANTHER" id="PTHR10015">
    <property type="entry name" value="HEAT SHOCK TRANSCRIPTION FACTOR"/>
    <property type="match status" value="1"/>
</dbReference>
<organism evidence="13 14">
    <name type="scientific">Nyssa sinensis</name>
    <dbReference type="NCBI Taxonomy" id="561372"/>
    <lineage>
        <taxon>Eukaryota</taxon>
        <taxon>Viridiplantae</taxon>
        <taxon>Streptophyta</taxon>
        <taxon>Embryophyta</taxon>
        <taxon>Tracheophyta</taxon>
        <taxon>Spermatophyta</taxon>
        <taxon>Magnoliopsida</taxon>
        <taxon>eudicotyledons</taxon>
        <taxon>Gunneridae</taxon>
        <taxon>Pentapetalae</taxon>
        <taxon>asterids</taxon>
        <taxon>Cornales</taxon>
        <taxon>Nyssaceae</taxon>
        <taxon>Nyssa</taxon>
    </lineage>
</organism>
<feature type="compositionally biased region" description="Gly residues" evidence="11">
    <location>
        <begin position="50"/>
        <end position="59"/>
    </location>
</feature>
<dbReference type="InterPro" id="IPR036390">
    <property type="entry name" value="WH_DNA-bd_sf"/>
</dbReference>
<proteinExistence type="inferred from homology"/>
<evidence type="ECO:0000256" key="8">
    <source>
        <dbReference type="ARBA" id="ARBA00023242"/>
    </source>
</evidence>
<evidence type="ECO:0000256" key="5">
    <source>
        <dbReference type="ARBA" id="ARBA00023016"/>
    </source>
</evidence>
<dbReference type="InterPro" id="IPR036388">
    <property type="entry name" value="WH-like_DNA-bd_sf"/>
</dbReference>
<dbReference type="FunFam" id="1.10.10.10:FF:000037">
    <property type="entry name" value="Heat stress transcription factor B-4"/>
    <property type="match status" value="1"/>
</dbReference>
<dbReference type="GO" id="GO:0003700">
    <property type="term" value="F:DNA-binding transcription factor activity"/>
    <property type="evidence" value="ECO:0007669"/>
    <property type="project" value="InterPro"/>
</dbReference>
<keyword evidence="14" id="KW-1185">Reference proteome</keyword>
<dbReference type="GO" id="GO:0000978">
    <property type="term" value="F:RNA polymerase II cis-regulatory region sequence-specific DNA binding"/>
    <property type="evidence" value="ECO:0007669"/>
    <property type="project" value="TreeGrafter"/>
</dbReference>
<evidence type="ECO:0000313" key="13">
    <source>
        <dbReference type="EMBL" id="KAA8534824.1"/>
    </source>
</evidence>
<dbReference type="GO" id="GO:0005634">
    <property type="term" value="C:nucleus"/>
    <property type="evidence" value="ECO:0007669"/>
    <property type="project" value="UniProtKB-SubCell"/>
</dbReference>
<dbReference type="GO" id="GO:0006357">
    <property type="term" value="P:regulation of transcription by RNA polymerase II"/>
    <property type="evidence" value="ECO:0007669"/>
    <property type="project" value="TreeGrafter"/>
</dbReference>
<dbReference type="SMART" id="SM00415">
    <property type="entry name" value="HSF"/>
    <property type="match status" value="1"/>
</dbReference>
<sequence length="400" mass="44545">MEEIAVVDDDTDVGGGSDVYGGGGGGGQAIAEVLKIKEEPIGIIDEDDWGAGGGEGSGGSLDSVPKPMEGLHEVGPPPFLKKTFEMVEDPSTDTIISWSYSRKSFIVRDCHKFSEDLLPKHFKHNNFSSFVRQLNTYGFKKIVSDRWEFANEGFQGGKKYLLKNIKRRSKHSQSVQQQVAATSPRVDSGEFGLELELEKLKNDQNTLKVEILKLKQQNENAESHLAALRERLQATEHKQQQMFIFMAKAFNSAFIQQFIQQLWQKRELGSGKIVKKRRLVVPPSTENYVDAMVTTNPIVNCSSQNQEEMAIIQSDIQTLFSPSVYADQSGNPNQDQEANASSGTSTPDLNKENCLLWEGLLEDVLICENEAGDVAQDQSNIVLELEDLIAKPLDWAEYVK</sequence>